<dbReference type="Proteomes" id="UP000717328">
    <property type="component" value="Unassembled WGS sequence"/>
</dbReference>
<protein>
    <submittedName>
        <fullName evidence="1">Uncharacterized protein</fullName>
    </submittedName>
</protein>
<reference evidence="1" key="1">
    <citation type="submission" date="2021-02" db="EMBL/GenBank/DDBJ databases">
        <authorList>
            <person name="Nieuwenhuis M."/>
            <person name="Van De Peppel L.J.J."/>
        </authorList>
    </citation>
    <scope>NUCLEOTIDE SEQUENCE</scope>
    <source>
        <strain evidence="1">D49</strain>
    </source>
</reference>
<proteinExistence type="predicted"/>
<dbReference type="OrthoDB" id="565731at2759"/>
<sequence>MGYDFHVQYAADALCTLHQSLNSNSVQKKKAKTEIEDDLFSDAVEEDLVAGMLQKNSGVTKASEASLASTSKPAVNTEADKAAQAAKKRQLSEQSRIARFDQLCEFVAPRLGRKPSVKMPMVRKSAWVQLVQLATTEEQLTKVVDMLPGWNEAGNHFDVAFSELFVRTSFFKTCSCVVPAQFHTPGRCEELSCPLLALKVYGAYAKYNVPLSLPGARQLLHSVHVKHPIESVMTAAALYDVYDLPAVSDDLISCAMLMSACFKHNSKDSLVVANALVPHLQELLTATEPAKAETEGPVRSPQEKQNAWVKWALKKVDKALFVQNGQRVDWLSVWREKSGHIVAPGKF</sequence>
<dbReference type="EMBL" id="JABCKI010000105">
    <property type="protein sequence ID" value="KAG5652696.1"/>
    <property type="molecule type" value="Genomic_DNA"/>
</dbReference>
<gene>
    <name evidence="1" type="ORF">H0H81_004081</name>
</gene>
<organism evidence="1 2">
    <name type="scientific">Sphagnurus paluster</name>
    <dbReference type="NCBI Taxonomy" id="117069"/>
    <lineage>
        <taxon>Eukaryota</taxon>
        <taxon>Fungi</taxon>
        <taxon>Dikarya</taxon>
        <taxon>Basidiomycota</taxon>
        <taxon>Agaricomycotina</taxon>
        <taxon>Agaricomycetes</taxon>
        <taxon>Agaricomycetidae</taxon>
        <taxon>Agaricales</taxon>
        <taxon>Tricholomatineae</taxon>
        <taxon>Lyophyllaceae</taxon>
        <taxon>Sphagnurus</taxon>
    </lineage>
</organism>
<dbReference type="AlphaFoldDB" id="A0A9P7KMK9"/>
<keyword evidence="2" id="KW-1185">Reference proteome</keyword>
<reference evidence="1" key="2">
    <citation type="submission" date="2021-10" db="EMBL/GenBank/DDBJ databases">
        <title>Phylogenomics reveals ancestral predisposition of the termite-cultivated fungus Termitomyces towards a domesticated lifestyle.</title>
        <authorList>
            <person name="Auxier B."/>
            <person name="Grum-Grzhimaylo A."/>
            <person name="Cardenas M.E."/>
            <person name="Lodge J.D."/>
            <person name="Laessoe T."/>
            <person name="Pedersen O."/>
            <person name="Smith M.E."/>
            <person name="Kuyper T.W."/>
            <person name="Franco-Molano E.A."/>
            <person name="Baroni T.J."/>
            <person name="Aanen D.K."/>
        </authorList>
    </citation>
    <scope>NUCLEOTIDE SEQUENCE</scope>
    <source>
        <strain evidence="1">D49</strain>
    </source>
</reference>
<evidence type="ECO:0000313" key="1">
    <source>
        <dbReference type="EMBL" id="KAG5652696.1"/>
    </source>
</evidence>
<name>A0A9P7KMK9_9AGAR</name>
<comment type="caution">
    <text evidence="1">The sequence shown here is derived from an EMBL/GenBank/DDBJ whole genome shotgun (WGS) entry which is preliminary data.</text>
</comment>
<accession>A0A9P7KMK9</accession>
<evidence type="ECO:0000313" key="2">
    <source>
        <dbReference type="Proteomes" id="UP000717328"/>
    </source>
</evidence>